<keyword evidence="1" id="KW-1133">Transmembrane helix</keyword>
<dbReference type="RefSeq" id="WP_200554667.1">
    <property type="nucleotide sequence ID" value="NZ_JAEPES010000001.1"/>
</dbReference>
<proteinExistence type="predicted"/>
<evidence type="ECO:0000313" key="3">
    <source>
        <dbReference type="Proteomes" id="UP000636458"/>
    </source>
</evidence>
<feature type="transmembrane region" description="Helical" evidence="1">
    <location>
        <begin position="12"/>
        <end position="33"/>
    </location>
</feature>
<name>A0A934W200_9MICO</name>
<dbReference type="EMBL" id="JAEPES010000001">
    <property type="protein sequence ID" value="MBK4346321.1"/>
    <property type="molecule type" value="Genomic_DNA"/>
</dbReference>
<accession>A0A934W200</accession>
<evidence type="ECO:0000256" key="1">
    <source>
        <dbReference type="SAM" id="Phobius"/>
    </source>
</evidence>
<reference evidence="2" key="1">
    <citation type="submission" date="2021-01" db="EMBL/GenBank/DDBJ databases">
        <title>Lacisediminihabitans sp. nov. strain G11-30, isolated from Antarctic Soil.</title>
        <authorList>
            <person name="Li J."/>
        </authorList>
    </citation>
    <scope>NUCLEOTIDE SEQUENCE</scope>
    <source>
        <strain evidence="2">G11-30</strain>
    </source>
</reference>
<dbReference type="AlphaFoldDB" id="A0A934W200"/>
<keyword evidence="3" id="KW-1185">Reference proteome</keyword>
<organism evidence="2 3">
    <name type="scientific">Lacisediminihabitans changchengi</name>
    <dbReference type="NCBI Taxonomy" id="2787634"/>
    <lineage>
        <taxon>Bacteria</taxon>
        <taxon>Bacillati</taxon>
        <taxon>Actinomycetota</taxon>
        <taxon>Actinomycetes</taxon>
        <taxon>Micrococcales</taxon>
        <taxon>Microbacteriaceae</taxon>
        <taxon>Lacisediminihabitans</taxon>
    </lineage>
</organism>
<feature type="transmembrane region" description="Helical" evidence="1">
    <location>
        <begin position="91"/>
        <end position="112"/>
    </location>
</feature>
<comment type="caution">
    <text evidence="2">The sequence shown here is derived from an EMBL/GenBank/DDBJ whole genome shotgun (WGS) entry which is preliminary data.</text>
</comment>
<gene>
    <name evidence="2" type="ORF">IV501_01625</name>
</gene>
<dbReference type="Proteomes" id="UP000636458">
    <property type="component" value="Unassembled WGS sequence"/>
</dbReference>
<sequence length="123" mass="13214">MSAAELSTERTKFGVIHAIIAVVFGLLFAFYFYEALAQTLELSGYLQTQNGVLKKAGGTELVFPWAAIAPLLALPFITFGLAFVIARRRPILAFVGVFVMALAVLSAGALTLESIAFSLTRIT</sequence>
<keyword evidence="1" id="KW-0472">Membrane</keyword>
<feature type="transmembrane region" description="Helical" evidence="1">
    <location>
        <begin position="62"/>
        <end position="84"/>
    </location>
</feature>
<evidence type="ECO:0000313" key="2">
    <source>
        <dbReference type="EMBL" id="MBK4346321.1"/>
    </source>
</evidence>
<keyword evidence="1" id="KW-0812">Transmembrane</keyword>
<protein>
    <submittedName>
        <fullName evidence="2">Uncharacterized protein</fullName>
    </submittedName>
</protein>